<name>A0ABT2ESU1_9BACT</name>
<sequence length="363" mass="40972">MEPKKVQAYKSARVQGCKSAGVERKGHLHAYTHTRLHIYTPAHLHTYTLTRLHAYTPARLHAFTLTELLTVIAIIAILMGLLFTFYRPSQEQRKVFECQNRLVVIHRALRMYSLDWDGFPASPYDSLDNDKDGRFDEDPPDGDDDQDGQVDEDPVNGRDDDGDGRVDEDPPIDNDQDDKFNEDGIDAQVGGLLALDQYIRSRRTLICPSDARAFGGAPDTYTSYQVCDASTNFYEPIFPITSSQLGSCLQANGIPTYAITRFLPGDQCHPSHPFFASNCADPDRFRQLGVRNTRPLAPNPSIPDDTTVVTWCVHHRYMLNTTEPNYVKGGVPADLVLYWDGQVRIQQMPTSPDMAWRRKPNEP</sequence>
<feature type="compositionally biased region" description="Basic and acidic residues" evidence="1">
    <location>
        <begin position="155"/>
        <end position="168"/>
    </location>
</feature>
<keyword evidence="2" id="KW-0812">Transmembrane</keyword>
<dbReference type="RefSeq" id="WP_259101760.1">
    <property type="nucleotide sequence ID" value="NZ_CP130454.1"/>
</dbReference>
<evidence type="ECO:0000256" key="2">
    <source>
        <dbReference type="SAM" id="Phobius"/>
    </source>
</evidence>
<dbReference type="NCBIfam" id="TIGR02532">
    <property type="entry name" value="IV_pilin_GFxxxE"/>
    <property type="match status" value="1"/>
</dbReference>
<evidence type="ECO:0000256" key="1">
    <source>
        <dbReference type="SAM" id="MobiDB-lite"/>
    </source>
</evidence>
<comment type="caution">
    <text evidence="3">The sequence shown here is derived from an EMBL/GenBank/DDBJ whole genome shotgun (WGS) entry which is preliminary data.</text>
</comment>
<feature type="transmembrane region" description="Helical" evidence="2">
    <location>
        <begin position="68"/>
        <end position="86"/>
    </location>
</feature>
<dbReference type="InterPro" id="IPR045584">
    <property type="entry name" value="Pilin-like"/>
</dbReference>
<dbReference type="Proteomes" id="UP001204798">
    <property type="component" value="Unassembled WGS sequence"/>
</dbReference>
<feature type="compositionally biased region" description="Acidic residues" evidence="1">
    <location>
        <begin position="138"/>
        <end position="154"/>
    </location>
</feature>
<protein>
    <submittedName>
        <fullName evidence="3">Prepilin-type N-terminal cleavage/methylation domain-containing protein</fullName>
    </submittedName>
</protein>
<organism evidence="3 4">
    <name type="scientific">Candidatus Fervidibacter sacchari</name>
    <dbReference type="NCBI Taxonomy" id="1448929"/>
    <lineage>
        <taxon>Bacteria</taxon>
        <taxon>Candidatus Fervidibacterota</taxon>
        <taxon>Candidatus Fervidibacter</taxon>
    </lineage>
</organism>
<dbReference type="SUPFAM" id="SSF54523">
    <property type="entry name" value="Pili subunits"/>
    <property type="match status" value="1"/>
</dbReference>
<keyword evidence="2" id="KW-1133">Transmembrane helix</keyword>
<keyword evidence="2" id="KW-0472">Membrane</keyword>
<dbReference type="EMBL" id="JANUCP010000008">
    <property type="protein sequence ID" value="MCS3921037.1"/>
    <property type="molecule type" value="Genomic_DNA"/>
</dbReference>
<proteinExistence type="predicted"/>
<feature type="region of interest" description="Disordered" evidence="1">
    <location>
        <begin position="125"/>
        <end position="183"/>
    </location>
</feature>
<gene>
    <name evidence="3" type="ORF">M2350_003478</name>
</gene>
<evidence type="ECO:0000313" key="3">
    <source>
        <dbReference type="EMBL" id="MCS3921037.1"/>
    </source>
</evidence>
<keyword evidence="4" id="KW-1185">Reference proteome</keyword>
<evidence type="ECO:0000313" key="4">
    <source>
        <dbReference type="Proteomes" id="UP001204798"/>
    </source>
</evidence>
<accession>A0ABT2ESU1</accession>
<feature type="compositionally biased region" description="Basic and acidic residues" evidence="1">
    <location>
        <begin position="128"/>
        <end position="137"/>
    </location>
</feature>
<dbReference type="Gene3D" id="3.30.700.10">
    <property type="entry name" value="Glycoprotein, Type 4 Pilin"/>
    <property type="match status" value="1"/>
</dbReference>
<dbReference type="InterPro" id="IPR012902">
    <property type="entry name" value="N_methyl_site"/>
</dbReference>
<reference evidence="3 4" key="1">
    <citation type="submission" date="2022-08" db="EMBL/GenBank/DDBJ databases">
        <title>Bacterial and archaeal communities from various locations to study Microbial Dark Matter (Phase II).</title>
        <authorList>
            <person name="Stepanauskas R."/>
        </authorList>
    </citation>
    <scope>NUCLEOTIDE SEQUENCE [LARGE SCALE GENOMIC DNA]</scope>
    <source>
        <strain evidence="3 4">PD1</strain>
    </source>
</reference>